<dbReference type="EMBL" id="FZPH01000021">
    <property type="protein sequence ID" value="SNT65287.1"/>
    <property type="molecule type" value="Genomic_DNA"/>
</dbReference>
<dbReference type="OrthoDB" id="3384393at2"/>
<keyword evidence="3" id="KW-1185">Reference proteome</keyword>
<evidence type="ECO:0000256" key="1">
    <source>
        <dbReference type="SAM" id="Phobius"/>
    </source>
</evidence>
<keyword evidence="1" id="KW-0472">Membrane</keyword>
<dbReference type="AlphaFoldDB" id="A0A239PE30"/>
<keyword evidence="1" id="KW-1133">Transmembrane helix</keyword>
<gene>
    <name evidence="2" type="ORF">SAMN05421812_12155</name>
</gene>
<feature type="transmembrane region" description="Helical" evidence="1">
    <location>
        <begin position="33"/>
        <end position="53"/>
    </location>
</feature>
<evidence type="ECO:0000313" key="3">
    <source>
        <dbReference type="Proteomes" id="UP000198362"/>
    </source>
</evidence>
<evidence type="ECO:0000313" key="2">
    <source>
        <dbReference type="EMBL" id="SNT65287.1"/>
    </source>
</evidence>
<accession>A0A239PE30</accession>
<keyword evidence="1" id="KW-0812">Transmembrane</keyword>
<name>A0A239PE30_9ACTN</name>
<proteinExistence type="predicted"/>
<dbReference type="RefSeq" id="WP_144022911.1">
    <property type="nucleotide sequence ID" value="NZ_FZPH01000021.1"/>
</dbReference>
<evidence type="ECO:0008006" key="4">
    <source>
        <dbReference type="Google" id="ProtNLM"/>
    </source>
</evidence>
<feature type="transmembrane region" description="Helical" evidence="1">
    <location>
        <begin position="59"/>
        <end position="77"/>
    </location>
</feature>
<reference evidence="2 3" key="1">
    <citation type="submission" date="2017-06" db="EMBL/GenBank/DDBJ databases">
        <authorList>
            <person name="Kim H.J."/>
            <person name="Triplett B.A."/>
        </authorList>
    </citation>
    <scope>NUCLEOTIDE SEQUENCE [LARGE SCALE GENOMIC DNA]</scope>
    <source>
        <strain evidence="2 3">CGMCC 4.5593</strain>
    </source>
</reference>
<organism evidence="2 3">
    <name type="scientific">Asanoa hainanensis</name>
    <dbReference type="NCBI Taxonomy" id="560556"/>
    <lineage>
        <taxon>Bacteria</taxon>
        <taxon>Bacillati</taxon>
        <taxon>Actinomycetota</taxon>
        <taxon>Actinomycetes</taxon>
        <taxon>Micromonosporales</taxon>
        <taxon>Micromonosporaceae</taxon>
        <taxon>Asanoa</taxon>
    </lineage>
</organism>
<dbReference type="Proteomes" id="UP000198362">
    <property type="component" value="Unassembled WGS sequence"/>
</dbReference>
<sequence>MTTPAYPPPPVETADRVPDDQPFVLRLDLRKRILPPAAILLFILCLVGAATFAEGGTGGPVFVLFVVLTVVAGVQVYREASGPVLAVNAAGVWIRRRRNRRQAVFLPWAAIERVYVARRGFERLFHVRPRDPRAALGLTSALFQGGVLTASLTFGDRPAPAVLAAIEQFSAGQVRID</sequence>
<protein>
    <recommendedName>
        <fullName evidence="4">PH domain-containing protein</fullName>
    </recommendedName>
</protein>